<evidence type="ECO:0000313" key="9">
    <source>
        <dbReference type="EMBL" id="CAF4115452.1"/>
    </source>
</evidence>
<evidence type="ECO:0000256" key="2">
    <source>
        <dbReference type="SAM" id="MobiDB-lite"/>
    </source>
</evidence>
<dbReference type="PANTHER" id="PTHR23048:SF0">
    <property type="entry name" value="CALMODULIN LIKE 3"/>
    <property type="match status" value="1"/>
</dbReference>
<evidence type="ECO:0000313" key="6">
    <source>
        <dbReference type="EMBL" id="CAF3495873.1"/>
    </source>
</evidence>
<dbReference type="Gene3D" id="1.10.238.10">
    <property type="entry name" value="EF-hand"/>
    <property type="match status" value="1"/>
</dbReference>
<dbReference type="Proteomes" id="UP000663833">
    <property type="component" value="Unassembled WGS sequence"/>
</dbReference>
<dbReference type="EMBL" id="CAJOBP010007605">
    <property type="protein sequence ID" value="CAF4517930.1"/>
    <property type="molecule type" value="Genomic_DNA"/>
</dbReference>
<dbReference type="Proteomes" id="UP000663851">
    <property type="component" value="Unassembled WGS sequence"/>
</dbReference>
<dbReference type="InterPro" id="IPR002048">
    <property type="entry name" value="EF_hand_dom"/>
</dbReference>
<proteinExistence type="predicted"/>
<dbReference type="GO" id="GO:0005509">
    <property type="term" value="F:calcium ion binding"/>
    <property type="evidence" value="ECO:0007669"/>
    <property type="project" value="InterPro"/>
</dbReference>
<evidence type="ECO:0000256" key="1">
    <source>
        <dbReference type="ARBA" id="ARBA00022737"/>
    </source>
</evidence>
<dbReference type="Proteomes" id="UP000663825">
    <property type="component" value="Unassembled WGS sequence"/>
</dbReference>
<dbReference type="EMBL" id="CAJNYV010003466">
    <property type="protein sequence ID" value="CAF3574575.1"/>
    <property type="molecule type" value="Genomic_DNA"/>
</dbReference>
<dbReference type="Proteomes" id="UP000663865">
    <property type="component" value="Unassembled WGS sequence"/>
</dbReference>
<evidence type="ECO:0000313" key="10">
    <source>
        <dbReference type="EMBL" id="CAF4242752.1"/>
    </source>
</evidence>
<protein>
    <recommendedName>
        <fullName evidence="3">EF-hand domain-containing protein</fullName>
    </recommendedName>
</protein>
<feature type="domain" description="EF-hand" evidence="3">
    <location>
        <begin position="44"/>
        <end position="79"/>
    </location>
</feature>
<evidence type="ECO:0000313" key="14">
    <source>
        <dbReference type="Proteomes" id="UP000663825"/>
    </source>
</evidence>
<dbReference type="InterPro" id="IPR011992">
    <property type="entry name" value="EF-hand-dom_pair"/>
</dbReference>
<dbReference type="Proteomes" id="UP000663862">
    <property type="component" value="Unassembled WGS sequence"/>
</dbReference>
<dbReference type="Proteomes" id="UP000663872">
    <property type="component" value="Unassembled WGS sequence"/>
</dbReference>
<dbReference type="Proteomes" id="UP000663848">
    <property type="component" value="Unassembled WGS sequence"/>
</dbReference>
<dbReference type="EMBL" id="CAJOBR010004205">
    <property type="protein sequence ID" value="CAF4771716.1"/>
    <property type="molecule type" value="Genomic_DNA"/>
</dbReference>
<dbReference type="GO" id="GO:0016460">
    <property type="term" value="C:myosin II complex"/>
    <property type="evidence" value="ECO:0007669"/>
    <property type="project" value="TreeGrafter"/>
</dbReference>
<dbReference type="EMBL" id="CAJOBS010000022">
    <property type="protein sequence ID" value="CAF4470642.1"/>
    <property type="molecule type" value="Genomic_DNA"/>
</dbReference>
<evidence type="ECO:0000313" key="7">
    <source>
        <dbReference type="EMBL" id="CAF3574575.1"/>
    </source>
</evidence>
<gene>
    <name evidence="6" type="ORF">FME351_LOCUS16465</name>
    <name evidence="8" type="ORF">GRG538_LOCUS31905</name>
    <name evidence="9" type="ORF">HFQ381_LOCUS1954</name>
    <name evidence="7" type="ORF">KIK155_LOCUS19625</name>
    <name evidence="5" type="ORF">LUA448_LOCUS12643</name>
    <name evidence="13" type="ORF">QYT958_LOCUS22206</name>
    <name evidence="4" type="ORF">TIS948_LOCUS6610</name>
    <name evidence="11" type="ORF">TOA249_LOCUS907</name>
    <name evidence="10" type="ORF">TSG867_LOCUS2579</name>
    <name evidence="12" type="ORF">UJA718_LOCUS27430</name>
</gene>
<keyword evidence="15" id="KW-1185">Reference proteome</keyword>
<dbReference type="EMBL" id="CAJNYT010005601">
    <property type="protein sequence ID" value="CAF3760254.1"/>
    <property type="molecule type" value="Genomic_DNA"/>
</dbReference>
<accession>A0A817N8N1</accession>
<evidence type="ECO:0000313" key="4">
    <source>
        <dbReference type="EMBL" id="CAF3094546.1"/>
    </source>
</evidence>
<dbReference type="EMBL" id="CAJNYU010002044">
    <property type="protein sequence ID" value="CAF3495873.1"/>
    <property type="molecule type" value="Genomic_DNA"/>
</dbReference>
<dbReference type="InterPro" id="IPR050230">
    <property type="entry name" value="CALM/Myosin/TropC-like"/>
</dbReference>
<evidence type="ECO:0000313" key="13">
    <source>
        <dbReference type="EMBL" id="CAF4771716.1"/>
    </source>
</evidence>
<evidence type="ECO:0000313" key="5">
    <source>
        <dbReference type="EMBL" id="CAF3346407.1"/>
    </source>
</evidence>
<dbReference type="EMBL" id="CAJNYD010001535">
    <property type="protein sequence ID" value="CAF3346407.1"/>
    <property type="molecule type" value="Genomic_DNA"/>
</dbReference>
<dbReference type="PANTHER" id="PTHR23048">
    <property type="entry name" value="MYOSIN LIGHT CHAIN 1, 3"/>
    <property type="match status" value="1"/>
</dbReference>
<evidence type="ECO:0000259" key="3">
    <source>
        <dbReference type="PROSITE" id="PS50222"/>
    </source>
</evidence>
<evidence type="ECO:0000313" key="12">
    <source>
        <dbReference type="EMBL" id="CAF4517930.1"/>
    </source>
</evidence>
<dbReference type="OrthoDB" id="10260307at2759"/>
<dbReference type="Proteomes" id="UP000663873">
    <property type="component" value="Unassembled WGS sequence"/>
</dbReference>
<dbReference type="EMBL" id="CAJOBO010000060">
    <property type="protein sequence ID" value="CAF4115452.1"/>
    <property type="molecule type" value="Genomic_DNA"/>
</dbReference>
<dbReference type="Proteomes" id="UP000663869">
    <property type="component" value="Unassembled WGS sequence"/>
</dbReference>
<keyword evidence="1" id="KW-0677">Repeat</keyword>
<evidence type="ECO:0000313" key="11">
    <source>
        <dbReference type="EMBL" id="CAF4470642.1"/>
    </source>
</evidence>
<evidence type="ECO:0000313" key="8">
    <source>
        <dbReference type="EMBL" id="CAF3760254.1"/>
    </source>
</evidence>
<dbReference type="EMBL" id="CAJOBQ010000070">
    <property type="protein sequence ID" value="CAF4242752.1"/>
    <property type="molecule type" value="Genomic_DNA"/>
</dbReference>
<feature type="region of interest" description="Disordered" evidence="2">
    <location>
        <begin position="1"/>
        <end position="26"/>
    </location>
</feature>
<comment type="caution">
    <text evidence="4">The sequence shown here is derived from an EMBL/GenBank/DDBJ whole genome shotgun (WGS) entry which is preliminary data.</text>
</comment>
<dbReference type="FunFam" id="1.10.238.10:FF:000001">
    <property type="entry name" value="Calmodulin 1"/>
    <property type="match status" value="1"/>
</dbReference>
<reference evidence="4" key="1">
    <citation type="submission" date="2021-02" db="EMBL/GenBank/DDBJ databases">
        <authorList>
            <person name="Nowell W R."/>
        </authorList>
    </citation>
    <scope>NUCLEOTIDE SEQUENCE</scope>
</reference>
<dbReference type="Pfam" id="PF13499">
    <property type="entry name" value="EF-hand_7"/>
    <property type="match status" value="2"/>
</dbReference>
<dbReference type="Proteomes" id="UP000663838">
    <property type="component" value="Unassembled WGS sequence"/>
</dbReference>
<dbReference type="EMBL" id="CAJNXB010000769">
    <property type="protein sequence ID" value="CAF3094546.1"/>
    <property type="molecule type" value="Genomic_DNA"/>
</dbReference>
<evidence type="ECO:0000313" key="15">
    <source>
        <dbReference type="Proteomes" id="UP000663873"/>
    </source>
</evidence>
<dbReference type="PROSITE" id="PS50222">
    <property type="entry name" value="EF_HAND_2"/>
    <property type="match status" value="2"/>
</dbReference>
<sequence length="200" mass="22659">MPPKKGADKEHVDKKPAKTDKQKKGEAEMMKALTTQYNGVLSPDDLKGMKDIFDSYDKKNEGFIKLSLLGNILRTIGFNPVESDVQRAIRDFDPQKTDQIKFPDYVAAVLSIPTSVTDKDIIPAFQKFDPDNRGLLEADEILKSLTNVGEKLDETEATAFKESLTVNEHGLFDYNEFFLKFTQPPETKTKKKGKKKKKKK</sequence>
<dbReference type="AlphaFoldDB" id="A0A817N8N1"/>
<name>A0A817N8N1_9BILA</name>
<organism evidence="4 14">
    <name type="scientific">Rotaria socialis</name>
    <dbReference type="NCBI Taxonomy" id="392032"/>
    <lineage>
        <taxon>Eukaryota</taxon>
        <taxon>Metazoa</taxon>
        <taxon>Spiralia</taxon>
        <taxon>Gnathifera</taxon>
        <taxon>Rotifera</taxon>
        <taxon>Eurotatoria</taxon>
        <taxon>Bdelloidea</taxon>
        <taxon>Philodinida</taxon>
        <taxon>Philodinidae</taxon>
        <taxon>Rotaria</taxon>
    </lineage>
</organism>
<feature type="domain" description="EF-hand" evidence="3">
    <location>
        <begin position="116"/>
        <end position="151"/>
    </location>
</feature>
<dbReference type="SUPFAM" id="SSF47473">
    <property type="entry name" value="EF-hand"/>
    <property type="match status" value="1"/>
</dbReference>